<dbReference type="OrthoDB" id="1546079at2759"/>
<evidence type="ECO:0000313" key="8">
    <source>
        <dbReference type="EMBL" id="ORZ03531.1"/>
    </source>
</evidence>
<dbReference type="OMA" id="WDRSENE"/>
<dbReference type="Pfam" id="PF01095">
    <property type="entry name" value="Pectinesterase"/>
    <property type="match status" value="1"/>
</dbReference>
<feature type="domain" description="Pectinesterase catalytic" evidence="7">
    <location>
        <begin position="33"/>
        <end position="316"/>
    </location>
</feature>
<dbReference type="GO" id="GO:0016829">
    <property type="term" value="F:lyase activity"/>
    <property type="evidence" value="ECO:0007669"/>
    <property type="project" value="UniProtKB-KW"/>
</dbReference>
<dbReference type="InterPro" id="IPR000070">
    <property type="entry name" value="Pectinesterase_cat"/>
</dbReference>
<dbReference type="EC" id="3.1.1.11" evidence="3"/>
<dbReference type="InParanoid" id="A0A1X2HVI2"/>
<evidence type="ECO:0000256" key="4">
    <source>
        <dbReference type="ARBA" id="ARBA00022801"/>
    </source>
</evidence>
<dbReference type="InterPro" id="IPR012334">
    <property type="entry name" value="Pectin_lyas_fold"/>
</dbReference>
<dbReference type="GO" id="GO:0045490">
    <property type="term" value="P:pectin catabolic process"/>
    <property type="evidence" value="ECO:0007669"/>
    <property type="project" value="UniProtKB-UniPathway"/>
</dbReference>
<comment type="caution">
    <text evidence="8">The sequence shown here is derived from an EMBL/GenBank/DDBJ whole genome shotgun (WGS) entry which is preliminary data.</text>
</comment>
<comment type="pathway">
    <text evidence="1">Glycan metabolism; pectin degradation; 2-dehydro-3-deoxy-D-gluconate from pectin: step 1/5.</text>
</comment>
<dbReference type="Proteomes" id="UP000242180">
    <property type="component" value="Unassembled WGS sequence"/>
</dbReference>
<keyword evidence="9" id="KW-1185">Reference proteome</keyword>
<keyword evidence="8" id="KW-0456">Lyase</keyword>
<gene>
    <name evidence="8" type="ORF">BCR43DRAFT_560205</name>
</gene>
<name>A0A1X2HVI2_SYNRA</name>
<keyword evidence="4" id="KW-0378">Hydrolase</keyword>
<dbReference type="Gene3D" id="2.160.20.10">
    <property type="entry name" value="Single-stranded right-handed beta-helix, Pectin lyase-like"/>
    <property type="match status" value="1"/>
</dbReference>
<proteinExistence type="inferred from homology"/>
<evidence type="ECO:0000256" key="6">
    <source>
        <dbReference type="ARBA" id="ARBA00042203"/>
    </source>
</evidence>
<dbReference type="EMBL" id="MCGN01000001">
    <property type="protein sequence ID" value="ORZ03531.1"/>
    <property type="molecule type" value="Genomic_DNA"/>
</dbReference>
<dbReference type="AlphaFoldDB" id="A0A1X2HVI2"/>
<comment type="similarity">
    <text evidence="2">Belongs to the pectinesterase family.</text>
</comment>
<dbReference type="STRING" id="13706.A0A1X2HVI2"/>
<dbReference type="PANTHER" id="PTHR31321:SF57">
    <property type="entry name" value="PECTINESTERASE 53-RELATED"/>
    <property type="match status" value="1"/>
</dbReference>
<dbReference type="SUPFAM" id="SSF51126">
    <property type="entry name" value="Pectin lyase-like"/>
    <property type="match status" value="1"/>
</dbReference>
<reference evidence="8 9" key="1">
    <citation type="submission" date="2016-07" db="EMBL/GenBank/DDBJ databases">
        <title>Pervasive Adenine N6-methylation of Active Genes in Fungi.</title>
        <authorList>
            <consortium name="DOE Joint Genome Institute"/>
            <person name="Mondo S.J."/>
            <person name="Dannebaum R.O."/>
            <person name="Kuo R.C."/>
            <person name="Labutti K."/>
            <person name="Haridas S."/>
            <person name="Kuo A."/>
            <person name="Salamov A."/>
            <person name="Ahrendt S.R."/>
            <person name="Lipzen A."/>
            <person name="Sullivan W."/>
            <person name="Andreopoulos W.B."/>
            <person name="Clum A."/>
            <person name="Lindquist E."/>
            <person name="Daum C."/>
            <person name="Ramamoorthy G.K."/>
            <person name="Gryganskyi A."/>
            <person name="Culley D."/>
            <person name="Magnuson J.K."/>
            <person name="James T.Y."/>
            <person name="O'Malley M.A."/>
            <person name="Stajich J.E."/>
            <person name="Spatafora J.W."/>
            <person name="Visel A."/>
            <person name="Grigoriev I.V."/>
        </authorList>
    </citation>
    <scope>NUCLEOTIDE SEQUENCE [LARGE SCALE GENOMIC DNA]</scope>
    <source>
        <strain evidence="8 9">NRRL 2496</strain>
    </source>
</reference>
<organism evidence="8 9">
    <name type="scientific">Syncephalastrum racemosum</name>
    <name type="common">Filamentous fungus</name>
    <dbReference type="NCBI Taxonomy" id="13706"/>
    <lineage>
        <taxon>Eukaryota</taxon>
        <taxon>Fungi</taxon>
        <taxon>Fungi incertae sedis</taxon>
        <taxon>Mucoromycota</taxon>
        <taxon>Mucoromycotina</taxon>
        <taxon>Mucoromycetes</taxon>
        <taxon>Mucorales</taxon>
        <taxon>Syncephalastraceae</taxon>
        <taxon>Syncephalastrum</taxon>
    </lineage>
</organism>
<dbReference type="InterPro" id="IPR011050">
    <property type="entry name" value="Pectin_lyase_fold/virulence"/>
</dbReference>
<keyword evidence="5" id="KW-0063">Aspartyl esterase</keyword>
<dbReference type="GO" id="GO:0042545">
    <property type="term" value="P:cell wall modification"/>
    <property type="evidence" value="ECO:0007669"/>
    <property type="project" value="InterPro"/>
</dbReference>
<evidence type="ECO:0000256" key="5">
    <source>
        <dbReference type="ARBA" id="ARBA00023085"/>
    </source>
</evidence>
<accession>A0A1X2HVI2</accession>
<evidence type="ECO:0000256" key="2">
    <source>
        <dbReference type="ARBA" id="ARBA00008891"/>
    </source>
</evidence>
<dbReference type="GO" id="GO:0030599">
    <property type="term" value="F:pectinesterase activity"/>
    <property type="evidence" value="ECO:0007669"/>
    <property type="project" value="UniProtKB-EC"/>
</dbReference>
<protein>
    <recommendedName>
        <fullName evidence="3">pectinesterase</fullName>
        <ecNumber evidence="3">3.1.1.11</ecNumber>
    </recommendedName>
    <alternativeName>
        <fullName evidence="6">Pectin methylesterase A</fullName>
    </alternativeName>
</protein>
<sequence>MSGRLPGNNHGLPSRKDAVGTDTCLSLSRLMSNRIQDAIDSLPKDNSAAVVEVESGTYHENITIARSNIVFRPSGGGQVQLSQSVENYAVVYIEQAAEQVSFYDFIIVNTIGEAAGNQNAIRSYAPKLAMYNCKVVGFGDTAYFNKGSGFFYNTWVEGTVDFIYGAADLYFLKSTIACSGAGAVTAASTALTDTKGGFVFNQCAFKPVVSSIYSKRQENDHSYSDPLSTSEYIGSTILGRPWHNGPRVQFLKSSIAGHIKPAGYDPWAFTEDELENNTYYAEYGNTGDGADTSKRVSWAHQISESEAAPYLSAKTFFTNLNLGTNWIDSAYLN</sequence>
<evidence type="ECO:0000256" key="3">
    <source>
        <dbReference type="ARBA" id="ARBA00013229"/>
    </source>
</evidence>
<evidence type="ECO:0000259" key="7">
    <source>
        <dbReference type="Pfam" id="PF01095"/>
    </source>
</evidence>
<evidence type="ECO:0000256" key="1">
    <source>
        <dbReference type="ARBA" id="ARBA00005184"/>
    </source>
</evidence>
<evidence type="ECO:0000313" key="9">
    <source>
        <dbReference type="Proteomes" id="UP000242180"/>
    </source>
</evidence>
<dbReference type="UniPathway" id="UPA00545">
    <property type="reaction ID" value="UER00823"/>
</dbReference>
<dbReference type="PANTHER" id="PTHR31321">
    <property type="entry name" value="ACYL-COA THIOESTER HYDROLASE YBHC-RELATED"/>
    <property type="match status" value="1"/>
</dbReference>